<evidence type="ECO:0000256" key="8">
    <source>
        <dbReference type="ARBA" id="ARBA00023136"/>
    </source>
</evidence>
<dbReference type="Proteomes" id="UP000256485">
    <property type="component" value="Unassembled WGS sequence"/>
</dbReference>
<dbReference type="PANTHER" id="PTHR33162">
    <property type="entry name" value="SEC-INDEPENDENT PROTEIN TRANSLOCASE PROTEIN TATA, CHLOROPLASTIC"/>
    <property type="match status" value="1"/>
</dbReference>
<evidence type="ECO:0000256" key="6">
    <source>
        <dbReference type="ARBA" id="ARBA00022989"/>
    </source>
</evidence>
<dbReference type="PANTHER" id="PTHR33162:SF1">
    <property type="entry name" value="SEC-INDEPENDENT PROTEIN TRANSLOCASE PROTEIN TATA, CHLOROPLASTIC"/>
    <property type="match status" value="1"/>
</dbReference>
<evidence type="ECO:0000313" key="12">
    <source>
        <dbReference type="EMBL" id="REF35557.1"/>
    </source>
</evidence>
<accession>A0A3D9V208</accession>
<dbReference type="GO" id="GO:0033281">
    <property type="term" value="C:TAT protein transport complex"/>
    <property type="evidence" value="ECO:0007669"/>
    <property type="project" value="UniProtKB-UniRule"/>
</dbReference>
<keyword evidence="8 9" id="KW-0472">Membrane</keyword>
<reference evidence="12 13" key="1">
    <citation type="submission" date="2018-08" db="EMBL/GenBank/DDBJ databases">
        <title>Sequencing the genomes of 1000 actinobacteria strains.</title>
        <authorList>
            <person name="Klenk H.-P."/>
        </authorList>
    </citation>
    <scope>NUCLEOTIDE SEQUENCE [LARGE SCALE GENOMIC DNA]</scope>
    <source>
        <strain evidence="12 13">DSM 22891</strain>
    </source>
</reference>
<comment type="subcellular location">
    <subcellularLocation>
        <location evidence="9">Cell membrane</location>
        <topology evidence="9">Single-pass membrane protein</topology>
    </subcellularLocation>
    <subcellularLocation>
        <location evidence="1">Membrane</location>
        <topology evidence="1">Single-pass membrane protein</topology>
    </subcellularLocation>
</comment>
<dbReference type="AlphaFoldDB" id="A0A3D9V208"/>
<protein>
    <recommendedName>
        <fullName evidence="9">Sec-independent protein translocase protein TatB</fullName>
    </recommendedName>
</protein>
<dbReference type="GO" id="GO:0043953">
    <property type="term" value="P:protein transport by the Tat complex"/>
    <property type="evidence" value="ECO:0007669"/>
    <property type="project" value="UniProtKB-UniRule"/>
</dbReference>
<name>A0A3D9V208_THECX</name>
<evidence type="ECO:0000256" key="9">
    <source>
        <dbReference type="HAMAP-Rule" id="MF_00237"/>
    </source>
</evidence>
<keyword evidence="7 9" id="KW-0811">Translocation</keyword>
<sequence length="176" mass="19064">MALLCDAVWPREGYAGRVFDIGALEFVVLAIAALFIFGPDRLPDMARQAARGLRQLRSMAANARRELSRELGPEFEDLDIRDLNPRTFVRKHVLDVLDEEDLRFDRDLDLRDDLRLDSPPKKTSVRANGSGTSSGGDVASNSADATAASTNGTATATATDDTSADPPTPPFDTEAT</sequence>
<dbReference type="HAMAP" id="MF_00237">
    <property type="entry name" value="TatB"/>
    <property type="match status" value="1"/>
</dbReference>
<evidence type="ECO:0000256" key="5">
    <source>
        <dbReference type="ARBA" id="ARBA00022927"/>
    </source>
</evidence>
<organism evidence="12 13">
    <name type="scientific">Thermasporomyces composti</name>
    <dbReference type="NCBI Taxonomy" id="696763"/>
    <lineage>
        <taxon>Bacteria</taxon>
        <taxon>Bacillati</taxon>
        <taxon>Actinomycetota</taxon>
        <taxon>Actinomycetes</taxon>
        <taxon>Propionibacteriales</taxon>
        <taxon>Nocardioidaceae</taxon>
        <taxon>Thermasporomyces</taxon>
    </lineage>
</organism>
<keyword evidence="3 9" id="KW-1003">Cell membrane</keyword>
<comment type="subunit">
    <text evidence="9">The Tat system comprises two distinct complexes: a TatABC complex, containing multiple copies of TatA, TatB and TatC subunits, and a separate TatA complex, containing only TatA subunits. Substrates initially bind to the TatABC complex, which probably triggers association of the separate TatA complex to form the active translocon.</text>
</comment>
<keyword evidence="6 9" id="KW-1133">Transmembrane helix</keyword>
<evidence type="ECO:0000256" key="1">
    <source>
        <dbReference type="ARBA" id="ARBA00004167"/>
    </source>
</evidence>
<dbReference type="InterPro" id="IPR018448">
    <property type="entry name" value="TatB"/>
</dbReference>
<keyword evidence="13" id="KW-1185">Reference proteome</keyword>
<dbReference type="GO" id="GO:0008320">
    <property type="term" value="F:protein transmembrane transporter activity"/>
    <property type="evidence" value="ECO:0007669"/>
    <property type="project" value="UniProtKB-UniRule"/>
</dbReference>
<keyword evidence="4 9" id="KW-0812">Transmembrane</keyword>
<evidence type="ECO:0000256" key="4">
    <source>
        <dbReference type="ARBA" id="ARBA00022692"/>
    </source>
</evidence>
<evidence type="ECO:0000313" key="13">
    <source>
        <dbReference type="Proteomes" id="UP000256485"/>
    </source>
</evidence>
<evidence type="ECO:0000256" key="3">
    <source>
        <dbReference type="ARBA" id="ARBA00022475"/>
    </source>
</evidence>
<comment type="caution">
    <text evidence="12">The sequence shown here is derived from an EMBL/GenBank/DDBJ whole genome shotgun (WGS) entry which is preliminary data.</text>
</comment>
<dbReference type="PRINTS" id="PR01506">
    <property type="entry name" value="TATBPROTEIN"/>
</dbReference>
<keyword evidence="5 9" id="KW-0653">Protein transport</keyword>
<evidence type="ECO:0000256" key="2">
    <source>
        <dbReference type="ARBA" id="ARBA00022448"/>
    </source>
</evidence>
<dbReference type="Gene3D" id="1.20.5.3310">
    <property type="match status" value="1"/>
</dbReference>
<dbReference type="Pfam" id="PF02416">
    <property type="entry name" value="TatA_B_E"/>
    <property type="match status" value="1"/>
</dbReference>
<evidence type="ECO:0000256" key="10">
    <source>
        <dbReference type="SAM" id="MobiDB-lite"/>
    </source>
</evidence>
<comment type="similarity">
    <text evidence="9">Belongs to the TatB family.</text>
</comment>
<dbReference type="EMBL" id="QTUC01000001">
    <property type="protein sequence ID" value="REF35557.1"/>
    <property type="molecule type" value="Genomic_DNA"/>
</dbReference>
<gene>
    <name evidence="9" type="primary">tatB</name>
    <name evidence="12" type="ORF">DFJ64_0938</name>
</gene>
<feature type="region of interest" description="Disordered" evidence="10">
    <location>
        <begin position="113"/>
        <end position="176"/>
    </location>
</feature>
<dbReference type="InterPro" id="IPR003369">
    <property type="entry name" value="TatA/B/E"/>
</dbReference>
<feature type="transmembrane region" description="Helical" evidence="11">
    <location>
        <begin position="18"/>
        <end position="37"/>
    </location>
</feature>
<proteinExistence type="inferred from homology"/>
<keyword evidence="2 9" id="KW-0813">Transport</keyword>
<dbReference type="NCBIfam" id="NF002377">
    <property type="entry name" value="PRK01371.1-4"/>
    <property type="match status" value="1"/>
</dbReference>
<feature type="compositionally biased region" description="Low complexity" evidence="10">
    <location>
        <begin position="139"/>
        <end position="165"/>
    </location>
</feature>
<evidence type="ECO:0000256" key="11">
    <source>
        <dbReference type="SAM" id="Phobius"/>
    </source>
</evidence>
<comment type="function">
    <text evidence="9">Part of the twin-arginine translocation (Tat) system that transports large folded proteins containing a characteristic twin-arginine motif in their signal peptide across membranes. Together with TatC, TatB is part of a receptor directly interacting with Tat signal peptides. TatB may form an oligomeric binding site that transiently accommodates folded Tat precursor proteins before their translocation.</text>
</comment>
<evidence type="ECO:0000256" key="7">
    <source>
        <dbReference type="ARBA" id="ARBA00023010"/>
    </source>
</evidence>